<dbReference type="GO" id="GO:0005681">
    <property type="term" value="C:spliceosomal complex"/>
    <property type="evidence" value="ECO:0007669"/>
    <property type="project" value="UniProtKB-KW"/>
</dbReference>
<dbReference type="GO" id="GO:0016607">
    <property type="term" value="C:nuclear speck"/>
    <property type="evidence" value="ECO:0007669"/>
    <property type="project" value="UniProtKB-SubCell"/>
</dbReference>
<organism evidence="12">
    <name type="scientific">Salpingoeca rosetta (strain ATCC 50818 / BSB-021)</name>
    <dbReference type="NCBI Taxonomy" id="946362"/>
    <lineage>
        <taxon>Eukaryota</taxon>
        <taxon>Choanoflagellata</taxon>
        <taxon>Craspedida</taxon>
        <taxon>Salpingoecidae</taxon>
        <taxon>Salpingoeca</taxon>
    </lineage>
</organism>
<feature type="compositionally biased region" description="Basic and acidic residues" evidence="9">
    <location>
        <begin position="232"/>
        <end position="242"/>
    </location>
</feature>
<sequence>MSAELEASRQQLAQVEAALLLSPDDENLKSLAQGLKEVIALQAQLTTASDTTQNTKVTSQDGWTVGDTCEAVWSEDGNYYPAEIVAFEGGDQVRVRYTEYDEEDVVQIKSLRRTGKAGGDGAEAAATDQAAQPAPETKTAKTRASKESDWEQKRKKAKRKKEKESKEMKKLEQQKNKWQSFAAKTKRKKGTGSGKHGKSIFASPDDPNGKVGVGTCGIGGRGMTDYQNRGKWKFESGKEERQ</sequence>
<dbReference type="GO" id="GO:0006397">
    <property type="term" value="P:mRNA processing"/>
    <property type="evidence" value="ECO:0007669"/>
    <property type="project" value="InterPro"/>
</dbReference>
<protein>
    <recommendedName>
        <fullName evidence="7">Survival of motor neuron-related-splicing factor 30</fullName>
    </recommendedName>
    <alternativeName>
        <fullName evidence="8">Survival motor neuron domain-containing protein 1</fullName>
    </alternativeName>
</protein>
<dbReference type="InterPro" id="IPR010304">
    <property type="entry name" value="SMN_Tudor"/>
</dbReference>
<gene>
    <name evidence="11" type="ORF">PTSG_01988</name>
</gene>
<proteinExistence type="inferred from homology"/>
<feature type="domain" description="Tudor" evidence="10">
    <location>
        <begin position="62"/>
        <end position="121"/>
    </location>
</feature>
<evidence type="ECO:0000313" key="12">
    <source>
        <dbReference type="Proteomes" id="UP000007799"/>
    </source>
</evidence>
<feature type="compositionally biased region" description="Basic residues" evidence="9">
    <location>
        <begin position="184"/>
        <end position="198"/>
    </location>
</feature>
<dbReference type="GO" id="GO:0005737">
    <property type="term" value="C:cytoplasm"/>
    <property type="evidence" value="ECO:0007669"/>
    <property type="project" value="InterPro"/>
</dbReference>
<keyword evidence="12" id="KW-1185">Reference proteome</keyword>
<dbReference type="SUPFAM" id="SSF63748">
    <property type="entry name" value="Tudor/PWWP/MBT"/>
    <property type="match status" value="1"/>
</dbReference>
<comment type="subcellular location">
    <subcellularLocation>
        <location evidence="1">Nucleus speckle</location>
    </subcellularLocation>
    <subcellularLocation>
        <location evidence="2">Nucleus</location>
        <location evidence="2">Cajal body</location>
    </subcellularLocation>
</comment>
<keyword evidence="4" id="KW-0747">Spliceosome</keyword>
<dbReference type="SMART" id="SM00333">
    <property type="entry name" value="TUDOR"/>
    <property type="match status" value="1"/>
</dbReference>
<keyword evidence="4" id="KW-0508">mRNA splicing</keyword>
<dbReference type="STRING" id="946362.F2TZJ5"/>
<dbReference type="OrthoDB" id="79171at2759"/>
<dbReference type="Gene3D" id="2.30.30.140">
    <property type="match status" value="1"/>
</dbReference>
<evidence type="ECO:0000259" key="10">
    <source>
        <dbReference type="PROSITE" id="PS50304"/>
    </source>
</evidence>
<evidence type="ECO:0000313" key="11">
    <source>
        <dbReference type="EMBL" id="EGD79019.1"/>
    </source>
</evidence>
<evidence type="ECO:0000256" key="1">
    <source>
        <dbReference type="ARBA" id="ARBA00004324"/>
    </source>
</evidence>
<evidence type="ECO:0000256" key="4">
    <source>
        <dbReference type="ARBA" id="ARBA00022728"/>
    </source>
</evidence>
<dbReference type="Proteomes" id="UP000007799">
    <property type="component" value="Unassembled WGS sequence"/>
</dbReference>
<dbReference type="KEGG" id="sre:PTSG_01988"/>
<keyword evidence="4" id="KW-0507">mRNA processing</keyword>
<dbReference type="InParanoid" id="F2TZJ5"/>
<feature type="compositionally biased region" description="Low complexity" evidence="9">
    <location>
        <begin position="122"/>
        <end position="137"/>
    </location>
</feature>
<feature type="compositionally biased region" description="Basic and acidic residues" evidence="9">
    <location>
        <begin position="162"/>
        <end position="175"/>
    </location>
</feature>
<feature type="compositionally biased region" description="Gly residues" evidence="9">
    <location>
        <begin position="211"/>
        <end position="222"/>
    </location>
</feature>
<dbReference type="GeneID" id="16078571"/>
<name>F2TZJ5_SALR5</name>
<dbReference type="EMBL" id="GL832957">
    <property type="protein sequence ID" value="EGD79019.1"/>
    <property type="molecule type" value="Genomic_DNA"/>
</dbReference>
<dbReference type="PANTHER" id="PTHR13681">
    <property type="entry name" value="SURVIVAL OF MOTOR NEURON-RELATED-SPLICING FACTOR 30-RELATED"/>
    <property type="match status" value="1"/>
</dbReference>
<dbReference type="FunCoup" id="F2TZJ5">
    <property type="interactions" value="1811"/>
</dbReference>
<dbReference type="InterPro" id="IPR002999">
    <property type="entry name" value="Tudor"/>
</dbReference>
<dbReference type="RefSeq" id="XP_004997975.1">
    <property type="nucleotide sequence ID" value="XM_004997918.1"/>
</dbReference>
<evidence type="ECO:0000256" key="7">
    <source>
        <dbReference type="ARBA" id="ARBA00041083"/>
    </source>
</evidence>
<dbReference type="eggNOG" id="KOG3026">
    <property type="taxonomic scope" value="Eukaryota"/>
</dbReference>
<dbReference type="CDD" id="cd21182">
    <property type="entry name" value="Tudor_SMN_SPF30-like"/>
    <property type="match status" value="1"/>
</dbReference>
<dbReference type="GO" id="GO:0003723">
    <property type="term" value="F:RNA binding"/>
    <property type="evidence" value="ECO:0007669"/>
    <property type="project" value="InterPro"/>
</dbReference>
<dbReference type="AlphaFoldDB" id="F2TZJ5"/>
<reference evidence="11" key="1">
    <citation type="submission" date="2009-08" db="EMBL/GenBank/DDBJ databases">
        <title>Annotation of Salpingoeca rosetta.</title>
        <authorList>
            <consortium name="The Broad Institute Genome Sequencing Platform"/>
            <person name="Russ C."/>
            <person name="Cuomo C."/>
            <person name="Burger G."/>
            <person name="Gray M.W."/>
            <person name="Holland P.W.H."/>
            <person name="King N."/>
            <person name="Lang F.B.F."/>
            <person name="Roger A.J."/>
            <person name="Ruiz-Trillo I."/>
            <person name="Young S.K."/>
            <person name="Zeng Q."/>
            <person name="Gargeya S."/>
            <person name="Alvarado L."/>
            <person name="Berlin A."/>
            <person name="Chapman S.B."/>
            <person name="Chen Z."/>
            <person name="Freedman E."/>
            <person name="Gellesch M."/>
            <person name="Goldberg J."/>
            <person name="Griggs A."/>
            <person name="Gujja S."/>
            <person name="Heilman E."/>
            <person name="Heiman D."/>
            <person name="Howarth C."/>
            <person name="Mehta T."/>
            <person name="Neiman D."/>
            <person name="Pearson M."/>
            <person name="Roberts A."/>
            <person name="Saif S."/>
            <person name="Shea T."/>
            <person name="Shenoy N."/>
            <person name="Sisk P."/>
            <person name="Stolte C."/>
            <person name="Sykes S."/>
            <person name="White J."/>
            <person name="Yandava C."/>
            <person name="Haas B."/>
            <person name="Nusbaum C."/>
            <person name="Birren B."/>
        </authorList>
    </citation>
    <scope>NUCLEOTIDE SEQUENCE [LARGE SCALE GENOMIC DNA]</scope>
    <source>
        <strain evidence="11">ATCC 50818</strain>
    </source>
</reference>
<comment type="function">
    <text evidence="6">Involved in spliceosome assembly.</text>
</comment>
<dbReference type="GO" id="GO:0015030">
    <property type="term" value="C:Cajal body"/>
    <property type="evidence" value="ECO:0007669"/>
    <property type="project" value="UniProtKB-SubCell"/>
</dbReference>
<evidence type="ECO:0000256" key="9">
    <source>
        <dbReference type="SAM" id="MobiDB-lite"/>
    </source>
</evidence>
<feature type="region of interest" description="Disordered" evidence="9">
    <location>
        <begin position="115"/>
        <end position="242"/>
    </location>
</feature>
<comment type="similarity">
    <text evidence="3">Belongs to the SMN family.</text>
</comment>
<keyword evidence="5" id="KW-0539">Nucleus</keyword>
<dbReference type="PANTHER" id="PTHR13681:SF26">
    <property type="entry name" value="SURVIVAL OF MOTOR NEURON-RELATED-SPLICING FACTOR 30"/>
    <property type="match status" value="1"/>
</dbReference>
<accession>F2TZJ5</accession>
<evidence type="ECO:0000256" key="6">
    <source>
        <dbReference type="ARBA" id="ARBA00037618"/>
    </source>
</evidence>
<evidence type="ECO:0000256" key="3">
    <source>
        <dbReference type="ARBA" id="ARBA00005371"/>
    </source>
</evidence>
<evidence type="ECO:0000256" key="8">
    <source>
        <dbReference type="ARBA" id="ARBA00042567"/>
    </source>
</evidence>
<dbReference type="OMA" id="CMAVWSQ"/>
<evidence type="ECO:0000256" key="5">
    <source>
        <dbReference type="ARBA" id="ARBA00023242"/>
    </source>
</evidence>
<dbReference type="PROSITE" id="PS50304">
    <property type="entry name" value="TUDOR"/>
    <property type="match status" value="1"/>
</dbReference>
<evidence type="ECO:0000256" key="2">
    <source>
        <dbReference type="ARBA" id="ARBA00004408"/>
    </source>
</evidence>
<dbReference type="Pfam" id="PF06003">
    <property type="entry name" value="SMN_Tudor"/>
    <property type="match status" value="1"/>
</dbReference>